<dbReference type="OrthoDB" id="1221248at2"/>
<evidence type="ECO:0000313" key="2">
    <source>
        <dbReference type="Proteomes" id="UP000183200"/>
    </source>
</evidence>
<dbReference type="AlphaFoldDB" id="A0A1H0AU78"/>
<sequence>MHAIASVHEKNDLAYGSKSEQADLFRDASPSERNATKKQFAVAAEINAQLGGKDYSNGASQWDGAEQGLFPGTDNRKSTGRFELHMNTMGWSISDDHYSKWKGAIGKNFVAPQVKTATQGLNKGNIRLTSSAVYMQTIFWKVNK</sequence>
<organism evidence="1 2">
    <name type="scientific">Pedobacter steynii</name>
    <dbReference type="NCBI Taxonomy" id="430522"/>
    <lineage>
        <taxon>Bacteria</taxon>
        <taxon>Pseudomonadati</taxon>
        <taxon>Bacteroidota</taxon>
        <taxon>Sphingobacteriia</taxon>
        <taxon>Sphingobacteriales</taxon>
        <taxon>Sphingobacteriaceae</taxon>
        <taxon>Pedobacter</taxon>
    </lineage>
</organism>
<reference evidence="2" key="1">
    <citation type="submission" date="2016-10" db="EMBL/GenBank/DDBJ databases">
        <authorList>
            <person name="Varghese N."/>
            <person name="Submissions S."/>
        </authorList>
    </citation>
    <scope>NUCLEOTIDE SEQUENCE [LARGE SCALE GENOMIC DNA]</scope>
    <source>
        <strain evidence="2">DSM 19110</strain>
    </source>
</reference>
<protein>
    <submittedName>
        <fullName evidence="1">Uncharacterized protein</fullName>
    </submittedName>
</protein>
<accession>A0A1H0AU78</accession>
<name>A0A1H0AU78_9SPHI</name>
<dbReference type="RefSeq" id="WP_074610377.1">
    <property type="nucleotide sequence ID" value="NZ_FNGY01000007.1"/>
</dbReference>
<dbReference type="EMBL" id="FNGY01000007">
    <property type="protein sequence ID" value="SDN36676.1"/>
    <property type="molecule type" value="Genomic_DNA"/>
</dbReference>
<gene>
    <name evidence="1" type="ORF">SAMN05421820_107195</name>
</gene>
<dbReference type="Proteomes" id="UP000183200">
    <property type="component" value="Unassembled WGS sequence"/>
</dbReference>
<proteinExistence type="predicted"/>
<keyword evidence="2" id="KW-1185">Reference proteome</keyword>
<evidence type="ECO:0000313" key="1">
    <source>
        <dbReference type="EMBL" id="SDN36676.1"/>
    </source>
</evidence>